<dbReference type="EMBL" id="QXGE01005639">
    <property type="protein sequence ID" value="KAE9266961.1"/>
    <property type="molecule type" value="Genomic_DNA"/>
</dbReference>
<protein>
    <submittedName>
        <fullName evidence="1">Uncharacterized protein</fullName>
    </submittedName>
</protein>
<dbReference type="Proteomes" id="UP000437068">
    <property type="component" value="Unassembled WGS sequence"/>
</dbReference>
<evidence type="ECO:0000313" key="1">
    <source>
        <dbReference type="EMBL" id="KAE9266961.1"/>
    </source>
</evidence>
<feature type="non-terminal residue" evidence="1">
    <location>
        <position position="69"/>
    </location>
</feature>
<organism evidence="1 2">
    <name type="scientific">Phytophthora fragariae</name>
    <dbReference type="NCBI Taxonomy" id="53985"/>
    <lineage>
        <taxon>Eukaryota</taxon>
        <taxon>Sar</taxon>
        <taxon>Stramenopiles</taxon>
        <taxon>Oomycota</taxon>
        <taxon>Peronosporomycetes</taxon>
        <taxon>Peronosporales</taxon>
        <taxon>Peronosporaceae</taxon>
        <taxon>Phytophthora</taxon>
    </lineage>
</organism>
<evidence type="ECO:0000313" key="2">
    <source>
        <dbReference type="Proteomes" id="UP000437068"/>
    </source>
</evidence>
<sequence>MECEFWVYCWKHGTPKAKAYAWSRKDIAKDDRQRSDEAFLRTQLGKRMRAKFWQRCFSDSEDEEDPQDE</sequence>
<reference evidence="1 2" key="1">
    <citation type="submission" date="2018-08" db="EMBL/GenBank/DDBJ databases">
        <title>Genomic investigation of the strawberry pathogen Phytophthora fragariae indicates pathogenicity is determined by transcriptional variation in three key races.</title>
        <authorList>
            <person name="Adams T.M."/>
            <person name="Armitage A.D."/>
            <person name="Sobczyk M.K."/>
            <person name="Bates H.J."/>
            <person name="Dunwell J.M."/>
            <person name="Nellist C.F."/>
            <person name="Harrison R.J."/>
        </authorList>
    </citation>
    <scope>NUCLEOTIDE SEQUENCE [LARGE SCALE GENOMIC DNA]</scope>
    <source>
        <strain evidence="1 2">A4</strain>
    </source>
</reference>
<comment type="caution">
    <text evidence="1">The sequence shown here is derived from an EMBL/GenBank/DDBJ whole genome shotgun (WGS) entry which is preliminary data.</text>
</comment>
<gene>
    <name evidence="1" type="ORF">PF001_g30272</name>
</gene>
<dbReference type="AlphaFoldDB" id="A0A6A4B5R7"/>
<name>A0A6A4B5R7_9STRA</name>
<accession>A0A6A4B5R7</accession>
<proteinExistence type="predicted"/>